<evidence type="ECO:0000256" key="2">
    <source>
        <dbReference type="SAM" id="SignalP"/>
    </source>
</evidence>
<dbReference type="VEuPathDB" id="AmoebaDB:DICPUDRAFT_98751"/>
<dbReference type="PANTHER" id="PTHR31137">
    <property type="entry name" value="PROTEIN PSIB-RELATED-RELATED"/>
    <property type="match status" value="1"/>
</dbReference>
<dbReference type="InParanoid" id="F0ZT82"/>
<dbReference type="InterPro" id="IPR037524">
    <property type="entry name" value="PA14/GLEYA"/>
</dbReference>
<evidence type="ECO:0000259" key="3">
    <source>
        <dbReference type="PROSITE" id="PS51820"/>
    </source>
</evidence>
<dbReference type="eggNOG" id="ENOG502RZ6J">
    <property type="taxonomic scope" value="Eukaryota"/>
</dbReference>
<name>F0ZT82_DICPU</name>
<dbReference type="EMBL" id="GL871171">
    <property type="protein sequence ID" value="EGC32839.1"/>
    <property type="molecule type" value="Genomic_DNA"/>
</dbReference>
<gene>
    <name evidence="4" type="ORF">DICPUDRAFT_98751</name>
</gene>
<feature type="domain" description="PA14" evidence="3">
    <location>
        <begin position="96"/>
        <end position="260"/>
    </location>
</feature>
<evidence type="ECO:0000256" key="1">
    <source>
        <dbReference type="SAM" id="MobiDB-lite"/>
    </source>
</evidence>
<dbReference type="InterPro" id="IPR051154">
    <property type="entry name" value="Prespore-cell_inducing_factor"/>
</dbReference>
<dbReference type="Proteomes" id="UP000001064">
    <property type="component" value="Unassembled WGS sequence"/>
</dbReference>
<feature type="region of interest" description="Disordered" evidence="1">
    <location>
        <begin position="400"/>
        <end position="433"/>
    </location>
</feature>
<feature type="signal peptide" evidence="2">
    <location>
        <begin position="1"/>
        <end position="21"/>
    </location>
</feature>
<organism evidence="4 5">
    <name type="scientific">Dictyostelium purpureum</name>
    <name type="common">Slime mold</name>
    <dbReference type="NCBI Taxonomy" id="5786"/>
    <lineage>
        <taxon>Eukaryota</taxon>
        <taxon>Amoebozoa</taxon>
        <taxon>Evosea</taxon>
        <taxon>Eumycetozoa</taxon>
        <taxon>Dictyostelia</taxon>
        <taxon>Dictyosteliales</taxon>
        <taxon>Dictyosteliaceae</taxon>
        <taxon>Dictyostelium</taxon>
    </lineage>
</organism>
<dbReference type="GeneID" id="10508096"/>
<protein>
    <recommendedName>
        <fullName evidence="3">PA14 domain-containing protein</fullName>
    </recommendedName>
</protein>
<dbReference type="KEGG" id="dpp:DICPUDRAFT_98751"/>
<dbReference type="AlphaFoldDB" id="F0ZT82"/>
<feature type="chain" id="PRO_5003263845" description="PA14 domain-containing protein" evidence="2">
    <location>
        <begin position="22"/>
        <end position="483"/>
    </location>
</feature>
<evidence type="ECO:0000313" key="4">
    <source>
        <dbReference type="EMBL" id="EGC32839.1"/>
    </source>
</evidence>
<sequence>MLFYKIIVFSIICSYIYETNGQDKLRPDKLNFYVRNFKNSRNSDFDMLLSDEYSSGIMDSVLPDDKRPKYCCGENPKYDDYGTLLVHNEDTFNEWFNSDGTCNNYLEVVSFPYDNWDDEEFFVSTDDIFYPFEGKGFGNVTEFPEYENDPYNQFYCLEAHFTAIPDQPYSTFHFLSGGEVWVYVGGKLVIDQAGTNEVGFYASTMFGAIEGMEYFKEYDIDIYTCARSSVIIPELPFYIGTYSLNVFCRWIDDNGVCNGGYFKTVCPDDPISCTENIRECGVCSSINRTCDDIPITTCTYPVCVEGSGCIIQNIDCDDLDPCTVDTCDETIGCVHTNIPNCRCNTTNCITIDQCFPKICLDDDTCAETLRDCSLELPNCQTPLCSNGDCICDDDHPVNPPTSTTGQPTSTTTTTSPGTTGVSTTTGVSSTTSTIGSTKPPILTNCDNFSCPNGYVCIQLSRSYTCVSEHFNHRCDVDNLNIYF</sequence>
<evidence type="ECO:0000313" key="5">
    <source>
        <dbReference type="Proteomes" id="UP000001064"/>
    </source>
</evidence>
<dbReference type="PANTHER" id="PTHR31137:SF9">
    <property type="entry name" value="PA14 DOMAIN-CONTAINING PROTEIN"/>
    <property type="match status" value="1"/>
</dbReference>
<dbReference type="PROSITE" id="PS51820">
    <property type="entry name" value="PA14"/>
    <property type="match status" value="1"/>
</dbReference>
<keyword evidence="5" id="KW-1185">Reference proteome</keyword>
<dbReference type="RefSeq" id="XP_003290624.1">
    <property type="nucleotide sequence ID" value="XM_003290576.1"/>
</dbReference>
<accession>F0ZT82</accession>
<proteinExistence type="predicted"/>
<keyword evidence="2" id="KW-0732">Signal</keyword>
<reference evidence="5" key="1">
    <citation type="journal article" date="2011" name="Genome Biol.">
        <title>Comparative genomics of the social amoebae Dictyostelium discoideum and Dictyostelium purpureum.</title>
        <authorList>
            <consortium name="US DOE Joint Genome Institute (JGI-PGF)"/>
            <person name="Sucgang R."/>
            <person name="Kuo A."/>
            <person name="Tian X."/>
            <person name="Salerno W."/>
            <person name="Parikh A."/>
            <person name="Feasley C.L."/>
            <person name="Dalin E."/>
            <person name="Tu H."/>
            <person name="Huang E."/>
            <person name="Barry K."/>
            <person name="Lindquist E."/>
            <person name="Shapiro H."/>
            <person name="Bruce D."/>
            <person name="Schmutz J."/>
            <person name="Salamov A."/>
            <person name="Fey P."/>
            <person name="Gaudet P."/>
            <person name="Anjard C."/>
            <person name="Babu M.M."/>
            <person name="Basu S."/>
            <person name="Bushmanova Y."/>
            <person name="van der Wel H."/>
            <person name="Katoh-Kurasawa M."/>
            <person name="Dinh C."/>
            <person name="Coutinho P.M."/>
            <person name="Saito T."/>
            <person name="Elias M."/>
            <person name="Schaap P."/>
            <person name="Kay R.R."/>
            <person name="Henrissat B."/>
            <person name="Eichinger L."/>
            <person name="Rivero F."/>
            <person name="Putnam N.H."/>
            <person name="West C.M."/>
            <person name="Loomis W.F."/>
            <person name="Chisholm R.L."/>
            <person name="Shaulsky G."/>
            <person name="Strassmann J.E."/>
            <person name="Queller D.C."/>
            <person name="Kuspa A."/>
            <person name="Grigoriev I.V."/>
        </authorList>
    </citation>
    <scope>NUCLEOTIDE SEQUENCE [LARGE SCALE GENOMIC DNA]</scope>
    <source>
        <strain evidence="5">QSDP1</strain>
    </source>
</reference>
<dbReference type="GO" id="GO:0005576">
    <property type="term" value="C:extracellular region"/>
    <property type="evidence" value="ECO:0000318"/>
    <property type="project" value="GO_Central"/>
</dbReference>